<evidence type="ECO:0000313" key="3">
    <source>
        <dbReference type="Proteomes" id="UP001500200"/>
    </source>
</evidence>
<evidence type="ECO:0000313" key="2">
    <source>
        <dbReference type="EMBL" id="GAA5198943.1"/>
    </source>
</evidence>
<comment type="caution">
    <text evidence="2">The sequence shown here is derived from an EMBL/GenBank/DDBJ whole genome shotgun (WGS) entry which is preliminary data.</text>
</comment>
<protein>
    <recommendedName>
        <fullName evidence="1">DUF6036 domain-containing protein</fullName>
    </recommendedName>
</protein>
<dbReference type="EMBL" id="BAABKK010000026">
    <property type="protein sequence ID" value="GAA5198943.1"/>
    <property type="molecule type" value="Genomic_DNA"/>
</dbReference>
<keyword evidence="3" id="KW-1185">Reference proteome</keyword>
<name>A0ABP9SM56_9MICC</name>
<proteinExistence type="predicted"/>
<feature type="domain" description="DUF6036" evidence="1">
    <location>
        <begin position="28"/>
        <end position="158"/>
    </location>
</feature>
<dbReference type="InterPro" id="IPR045792">
    <property type="entry name" value="DUF6036"/>
</dbReference>
<dbReference type="Pfam" id="PF19502">
    <property type="entry name" value="DUF6036"/>
    <property type="match status" value="1"/>
</dbReference>
<evidence type="ECO:0000259" key="1">
    <source>
        <dbReference type="Pfam" id="PF19502"/>
    </source>
</evidence>
<reference evidence="3" key="1">
    <citation type="journal article" date="2019" name="Int. J. Syst. Evol. Microbiol.">
        <title>The Global Catalogue of Microorganisms (GCM) 10K type strain sequencing project: providing services to taxonomists for standard genome sequencing and annotation.</title>
        <authorList>
            <consortium name="The Broad Institute Genomics Platform"/>
            <consortium name="The Broad Institute Genome Sequencing Center for Infectious Disease"/>
            <person name="Wu L."/>
            <person name="Ma J."/>
        </authorList>
    </citation>
    <scope>NUCLEOTIDE SEQUENCE [LARGE SCALE GENOMIC DNA]</scope>
    <source>
        <strain evidence="3">JCM 18514</strain>
    </source>
</reference>
<accession>A0ABP9SM56</accession>
<sequence length="184" mass="20389">MRGYGTAMRRDELEHAIRAATDIIHGDRVIVIGSQSILGSFTEDQLPAAITMSDAVDIAPFSDDDAGTLADSIDSALGEWSPFHKEFGFYVQAAERETAVLPEDWEYRLVGVRNERTRNSTGLCLDPYDLCAAKLIAARPKDHAFVLALIESSLIDRVRLVDRIRLIDPSEPRRDAALSWAMSV</sequence>
<organism evidence="2 3">
    <name type="scientific">Arthrobacter gyeryongensis</name>
    <dbReference type="NCBI Taxonomy" id="1650592"/>
    <lineage>
        <taxon>Bacteria</taxon>
        <taxon>Bacillati</taxon>
        <taxon>Actinomycetota</taxon>
        <taxon>Actinomycetes</taxon>
        <taxon>Micrococcales</taxon>
        <taxon>Micrococcaceae</taxon>
        <taxon>Arthrobacter</taxon>
    </lineage>
</organism>
<gene>
    <name evidence="2" type="ORF">GCM10023346_37480</name>
</gene>
<dbReference type="Proteomes" id="UP001500200">
    <property type="component" value="Unassembled WGS sequence"/>
</dbReference>